<dbReference type="GO" id="GO:0016791">
    <property type="term" value="F:phosphatase activity"/>
    <property type="evidence" value="ECO:0007669"/>
    <property type="project" value="UniProtKB-ARBA"/>
</dbReference>
<evidence type="ECO:0000313" key="1">
    <source>
        <dbReference type="EMBL" id="SEK66973.1"/>
    </source>
</evidence>
<dbReference type="InterPro" id="IPR023214">
    <property type="entry name" value="HAD_sf"/>
</dbReference>
<dbReference type="GO" id="GO:0005829">
    <property type="term" value="C:cytosol"/>
    <property type="evidence" value="ECO:0007669"/>
    <property type="project" value="TreeGrafter"/>
</dbReference>
<proteinExistence type="predicted"/>
<dbReference type="PROSITE" id="PS01229">
    <property type="entry name" value="COF_2"/>
    <property type="match status" value="1"/>
</dbReference>
<dbReference type="PANTHER" id="PTHR10000:SF8">
    <property type="entry name" value="HAD SUPERFAMILY HYDROLASE-LIKE, TYPE 3"/>
    <property type="match status" value="1"/>
</dbReference>
<accession>A0A1H7IWS5</accession>
<evidence type="ECO:0008006" key="3">
    <source>
        <dbReference type="Google" id="ProtNLM"/>
    </source>
</evidence>
<dbReference type="RefSeq" id="WP_074790696.1">
    <property type="nucleotide sequence ID" value="NZ_FNZX01000008.1"/>
</dbReference>
<evidence type="ECO:0000313" key="2">
    <source>
        <dbReference type="Proteomes" id="UP000182321"/>
    </source>
</evidence>
<dbReference type="InterPro" id="IPR036412">
    <property type="entry name" value="HAD-like_sf"/>
</dbReference>
<sequence>MKYKAIALDLDGTLLNSKKEVSNKNKEIIMKAAKAGVKIILASGRPVPGIKKIAKQLHLEEVGGYILAYNGGMIIDCKTGEVVRRETIPEKYYADILRCANKFNVATLTYDSEGIISNDENNQYVQLESKINNIPIRQVFHLDEEAQLDPPVKFLCVGDHKVLRNVEAKLNEKFNGTVNVFFSEPFFLEIMPQGIEKASSLEILLGSLGIDRKHLIACGDGFNDIPMMRYAGLSVAMANAQDETKEWADFIAPSNDEDGVAVAIEKFIELN</sequence>
<dbReference type="NCBIfam" id="TIGR00099">
    <property type="entry name" value="Cof-subfamily"/>
    <property type="match status" value="1"/>
</dbReference>
<protein>
    <recommendedName>
        <fullName evidence="3">Haloacid dehalogenase</fullName>
    </recommendedName>
</protein>
<dbReference type="SFLD" id="SFLDS00003">
    <property type="entry name" value="Haloacid_Dehalogenase"/>
    <property type="match status" value="1"/>
</dbReference>
<dbReference type="Gene3D" id="3.30.1240.10">
    <property type="match status" value="1"/>
</dbReference>
<dbReference type="SUPFAM" id="SSF56784">
    <property type="entry name" value="HAD-like"/>
    <property type="match status" value="1"/>
</dbReference>
<dbReference type="AlphaFoldDB" id="A0A1H7IWS5"/>
<dbReference type="Pfam" id="PF08282">
    <property type="entry name" value="Hydrolase_3"/>
    <property type="match status" value="1"/>
</dbReference>
<dbReference type="EMBL" id="FNZX01000008">
    <property type="protein sequence ID" value="SEK66973.1"/>
    <property type="molecule type" value="Genomic_DNA"/>
</dbReference>
<dbReference type="Gene3D" id="3.40.50.1000">
    <property type="entry name" value="HAD superfamily/HAD-like"/>
    <property type="match status" value="1"/>
</dbReference>
<dbReference type="Proteomes" id="UP000182321">
    <property type="component" value="Unassembled WGS sequence"/>
</dbReference>
<dbReference type="InterPro" id="IPR000150">
    <property type="entry name" value="Cof"/>
</dbReference>
<gene>
    <name evidence="1" type="ORF">SAMN02910377_01508</name>
</gene>
<dbReference type="GO" id="GO:0000287">
    <property type="term" value="F:magnesium ion binding"/>
    <property type="evidence" value="ECO:0007669"/>
    <property type="project" value="TreeGrafter"/>
</dbReference>
<reference evidence="2" key="1">
    <citation type="submission" date="2016-10" db="EMBL/GenBank/DDBJ databases">
        <authorList>
            <person name="Varghese N."/>
        </authorList>
    </citation>
    <scope>NUCLEOTIDE SEQUENCE [LARGE SCALE GENOMIC DNA]</scope>
    <source>
        <strain evidence="2">ACV-9</strain>
    </source>
</reference>
<organism evidence="1 2">
    <name type="scientific">Pseudobutyrivibrio ruminis</name>
    <dbReference type="NCBI Taxonomy" id="46206"/>
    <lineage>
        <taxon>Bacteria</taxon>
        <taxon>Bacillati</taxon>
        <taxon>Bacillota</taxon>
        <taxon>Clostridia</taxon>
        <taxon>Lachnospirales</taxon>
        <taxon>Lachnospiraceae</taxon>
        <taxon>Pseudobutyrivibrio</taxon>
    </lineage>
</organism>
<dbReference type="PANTHER" id="PTHR10000">
    <property type="entry name" value="PHOSPHOSERINE PHOSPHATASE"/>
    <property type="match status" value="1"/>
</dbReference>
<dbReference type="NCBIfam" id="TIGR01484">
    <property type="entry name" value="HAD-SF-IIB"/>
    <property type="match status" value="1"/>
</dbReference>
<dbReference type="PROSITE" id="PS01228">
    <property type="entry name" value="COF_1"/>
    <property type="match status" value="1"/>
</dbReference>
<dbReference type="SFLD" id="SFLDG01144">
    <property type="entry name" value="C2.B.4:_PGP_Like"/>
    <property type="match status" value="1"/>
</dbReference>
<dbReference type="CDD" id="cd07516">
    <property type="entry name" value="HAD_Pase"/>
    <property type="match status" value="1"/>
</dbReference>
<keyword evidence="2" id="KW-1185">Reference proteome</keyword>
<dbReference type="InterPro" id="IPR006379">
    <property type="entry name" value="HAD-SF_hydro_IIB"/>
</dbReference>
<dbReference type="SFLD" id="SFLDG01140">
    <property type="entry name" value="C2.B:_Phosphomannomutase_and_P"/>
    <property type="match status" value="1"/>
</dbReference>
<name>A0A1H7IWS5_9FIRM</name>